<reference evidence="10 11" key="1">
    <citation type="submission" date="2016-04" db="EMBL/GenBank/DDBJ databases">
        <title>Draft Genome Sequences of Staphylococcus capitis Strain H36, S. capitis Strain H65, S. cohnii Strain H62, S. hominis Strain H69, Mycobacterium iranicum Strain H39, Plantibacter sp. Strain H53, Pseudomonas oryzihabitans Strain H72, and Microbacterium sp. Strain H83, isolated from residential settings.</title>
        <authorList>
            <person name="Lymperopoulou D."/>
            <person name="Adams R.I."/>
            <person name="Lindow S."/>
            <person name="Coil D.A."/>
            <person name="Jospin G."/>
            <person name="Eisen J.A."/>
        </authorList>
    </citation>
    <scope>NUCLEOTIDE SEQUENCE [LARGE SCALE GENOMIC DNA]</scope>
    <source>
        <strain evidence="10 11">H72</strain>
    </source>
</reference>
<evidence type="ECO:0000313" key="10">
    <source>
        <dbReference type="EMBL" id="OAN24884.1"/>
    </source>
</evidence>
<protein>
    <recommendedName>
        <fullName evidence="9">Glycosyltransferase 2-like domain-containing protein</fullName>
    </recommendedName>
</protein>
<evidence type="ECO:0000256" key="1">
    <source>
        <dbReference type="ARBA" id="ARBA00004141"/>
    </source>
</evidence>
<dbReference type="CDD" id="cd04187">
    <property type="entry name" value="DPM1_like_bac"/>
    <property type="match status" value="1"/>
</dbReference>
<dbReference type="PANTHER" id="PTHR48090">
    <property type="entry name" value="UNDECAPRENYL-PHOSPHATE 4-DEOXY-4-FORMAMIDO-L-ARABINOSE TRANSFERASE-RELATED"/>
    <property type="match status" value="1"/>
</dbReference>
<evidence type="ECO:0000256" key="2">
    <source>
        <dbReference type="ARBA" id="ARBA00022519"/>
    </source>
</evidence>
<evidence type="ECO:0000256" key="6">
    <source>
        <dbReference type="ARBA" id="ARBA00022989"/>
    </source>
</evidence>
<dbReference type="InterPro" id="IPR029044">
    <property type="entry name" value="Nucleotide-diphossugar_trans"/>
</dbReference>
<comment type="subcellular location">
    <subcellularLocation>
        <location evidence="1">Membrane</location>
        <topology evidence="1">Multi-pass membrane protein</topology>
    </subcellularLocation>
</comment>
<evidence type="ECO:0000256" key="7">
    <source>
        <dbReference type="ARBA" id="ARBA00023136"/>
    </source>
</evidence>
<feature type="transmembrane region" description="Helical" evidence="8">
    <location>
        <begin position="225"/>
        <end position="248"/>
    </location>
</feature>
<proteinExistence type="predicted"/>
<evidence type="ECO:0000256" key="4">
    <source>
        <dbReference type="ARBA" id="ARBA00022679"/>
    </source>
</evidence>
<organism evidence="10 11">
    <name type="scientific">Pseudomonas oryzihabitans</name>
    <dbReference type="NCBI Taxonomy" id="47885"/>
    <lineage>
        <taxon>Bacteria</taxon>
        <taxon>Pseudomonadati</taxon>
        <taxon>Pseudomonadota</taxon>
        <taxon>Gammaproteobacteria</taxon>
        <taxon>Pseudomonadales</taxon>
        <taxon>Pseudomonadaceae</taxon>
        <taxon>Pseudomonas</taxon>
    </lineage>
</organism>
<dbReference type="PANTHER" id="PTHR48090:SF1">
    <property type="entry name" value="PROPHAGE BACTOPRENOL GLUCOSYL TRANSFERASE HOMOLOG"/>
    <property type="match status" value="1"/>
</dbReference>
<evidence type="ECO:0000313" key="11">
    <source>
        <dbReference type="Proteomes" id="UP000078356"/>
    </source>
</evidence>
<keyword evidence="4" id="KW-0808">Transferase</keyword>
<dbReference type="InterPro" id="IPR001173">
    <property type="entry name" value="Glyco_trans_2-like"/>
</dbReference>
<dbReference type="Gene3D" id="3.90.550.10">
    <property type="entry name" value="Spore Coat Polysaccharide Biosynthesis Protein SpsA, Chain A"/>
    <property type="match status" value="1"/>
</dbReference>
<dbReference type="RefSeq" id="WP_064309142.1">
    <property type="nucleotide sequence ID" value="NZ_LWCR01000056.1"/>
</dbReference>
<dbReference type="Pfam" id="PF00535">
    <property type="entry name" value="Glycos_transf_2"/>
    <property type="match status" value="1"/>
</dbReference>
<dbReference type="GO" id="GO:0005886">
    <property type="term" value="C:plasma membrane"/>
    <property type="evidence" value="ECO:0007669"/>
    <property type="project" value="TreeGrafter"/>
</dbReference>
<keyword evidence="3" id="KW-0328">Glycosyltransferase</keyword>
<evidence type="ECO:0000256" key="8">
    <source>
        <dbReference type="SAM" id="Phobius"/>
    </source>
</evidence>
<feature type="domain" description="Glycosyltransferase 2-like" evidence="9">
    <location>
        <begin position="4"/>
        <end position="162"/>
    </location>
</feature>
<evidence type="ECO:0000259" key="9">
    <source>
        <dbReference type="Pfam" id="PF00535"/>
    </source>
</evidence>
<keyword evidence="7 8" id="KW-0472">Membrane</keyword>
<dbReference type="InterPro" id="IPR050256">
    <property type="entry name" value="Glycosyltransferase_2"/>
</dbReference>
<keyword evidence="5 8" id="KW-0812">Transmembrane</keyword>
<gene>
    <name evidence="10" type="ORF">A4V15_07465</name>
</gene>
<dbReference type="Proteomes" id="UP000078356">
    <property type="component" value="Unassembled WGS sequence"/>
</dbReference>
<evidence type="ECO:0000256" key="3">
    <source>
        <dbReference type="ARBA" id="ARBA00022676"/>
    </source>
</evidence>
<keyword evidence="6 8" id="KW-1133">Transmembrane helix</keyword>
<accession>A0A178L6N4</accession>
<sequence>MLISLVVPAYNEGRQLIANLRQILAAAEPCGHELELVVVDDGSKDDSAAQVEELAAMDPRVRLVAFTRNFGKEAAIYAGLDNARGAAAVVLDADLQHPPQLIPEMVEAWRNGALAVEAVKHKRNDASSLDAWLARSFYRLYRKLSGFDIEGHSDFKLIDREVIDLYLKLPERYRFFRGLINWLGMEGTSIGFEVAPRAGEGSRWNKLSLLRYAINNVTAFSTAPLLIVTWLGCLTLGIGFLLLLVTLWQKFTGTAEGGFTTVNVLLVLMGGSIMTSLGIMGHYVSKIYHEIKARPIYIQKPQRRREP</sequence>
<name>A0A178L6N4_9PSED</name>
<dbReference type="AlphaFoldDB" id="A0A178L6N4"/>
<feature type="transmembrane region" description="Helical" evidence="8">
    <location>
        <begin position="260"/>
        <end position="284"/>
    </location>
</feature>
<comment type="caution">
    <text evidence="10">The sequence shown here is derived from an EMBL/GenBank/DDBJ whole genome shotgun (WGS) entry which is preliminary data.</text>
</comment>
<dbReference type="GO" id="GO:0016757">
    <property type="term" value="F:glycosyltransferase activity"/>
    <property type="evidence" value="ECO:0007669"/>
    <property type="project" value="UniProtKB-KW"/>
</dbReference>
<evidence type="ECO:0000256" key="5">
    <source>
        <dbReference type="ARBA" id="ARBA00022692"/>
    </source>
</evidence>
<dbReference type="EMBL" id="LWCR01000056">
    <property type="protein sequence ID" value="OAN24884.1"/>
    <property type="molecule type" value="Genomic_DNA"/>
</dbReference>
<dbReference type="SUPFAM" id="SSF53448">
    <property type="entry name" value="Nucleotide-diphospho-sugar transferases"/>
    <property type="match status" value="1"/>
</dbReference>
<keyword evidence="2" id="KW-0997">Cell inner membrane</keyword>
<keyword evidence="2" id="KW-1003">Cell membrane</keyword>